<feature type="compositionally biased region" description="Pro residues" evidence="3">
    <location>
        <begin position="107"/>
        <end position="119"/>
    </location>
</feature>
<feature type="compositionally biased region" description="Pro residues" evidence="3">
    <location>
        <begin position="265"/>
        <end position="290"/>
    </location>
</feature>
<accession>A0A553NQQ4</accession>
<feature type="compositionally biased region" description="Basic residues" evidence="3">
    <location>
        <begin position="445"/>
        <end position="473"/>
    </location>
</feature>
<feature type="compositionally biased region" description="Low complexity" evidence="3">
    <location>
        <begin position="759"/>
        <end position="768"/>
    </location>
</feature>
<feature type="region of interest" description="Disordered" evidence="3">
    <location>
        <begin position="61"/>
        <end position="194"/>
    </location>
</feature>
<dbReference type="EMBL" id="VCGU01000011">
    <property type="protein sequence ID" value="TRY67754.1"/>
    <property type="molecule type" value="Genomic_DNA"/>
</dbReference>
<feature type="compositionally biased region" description="Acidic residues" evidence="3">
    <location>
        <begin position="146"/>
        <end position="156"/>
    </location>
</feature>
<name>A0A553NQQ4_TIGCA</name>
<feature type="signal peptide" evidence="4">
    <location>
        <begin position="1"/>
        <end position="22"/>
    </location>
</feature>
<feature type="compositionally biased region" description="Polar residues" evidence="3">
    <location>
        <begin position="370"/>
        <end position="384"/>
    </location>
</feature>
<feature type="chain" id="PRO_5022125754" evidence="4">
    <location>
        <begin position="23"/>
        <end position="870"/>
    </location>
</feature>
<keyword evidence="4" id="KW-0732">Signal</keyword>
<sequence>MGCTPFILSILAVSLTLGASEAQKRSDGRGVRFVSGGRQAVIPNQASIPEGTSYFVIQKNEGEGKSRSKPESHVSRRGASPLHVPPLGGYPSQPRRGPARPIYPQLGVPPPYPPPPPQPVFQTVPATQSERTPSYSELVLGSKDSNEDESEEDDSEEKPKRKRRKKNRRRRPGQKRNRRKKKKGNPSSKVYVIKTPVVAYRPFKQFTAPYHPPQHSFPVQSDYPGASYVTPDPNHYVSHHQVTPTPYPHGYDRPLQHYPQSYGPTPTPHPEPHYGPPPSPTPHYGPPPSPQIQHIPESKYGPSPTAKPHFGNVATSTISYSHGDSGSNSHSYFEFSTPKPHYQLAHSPTSPPPITFQEEDEQNFYHFQTFPVQSSGVLPDSSNRGGPDNFQGDQGVVSNSPENNNDGTFTIYTPPGLSITPVISSSGASTGTSNGSKGGSNGTRGKGRRKKNGRRNKGRRKNQKRKNQRRQKNNKNPNEEAPYSVSESKPFQASNEDRGDGDIGSEAIAPNLSSSTSVSLLPEQISPAEDKNEKESQSEVPALVEPTDNDSNEKDENKFEDNTFFQSFLGNSNSNSNSPTTSSSSSSLRKPKTFGFQPILKANTPKLRTNRRRKNRKNKSNNFPSFPDTTDISANLELTTLTPKLEIDVSAENSTDGSGDYEYEYQETDYEYGEYNTPPEESKYEYKYEVDNDKDQKFAHEESRDGENIEGSYHVDLPDGRRQTVKYVADESGFHAEVTYEGEAVILPANDKNSNKPGSVSSIPASSSYGAEPAVSNGSGGLNLPASRPVKKYGFVSKLDGIGPSESVTVNSLNDQTTDPDVKLGDEDQGSNLDYEGDDDEYEYTDEDDEYYYYYDDEDYEYYDDDEEDY</sequence>
<feature type="region of interest" description="Disordered" evidence="3">
    <location>
        <begin position="799"/>
        <end position="870"/>
    </location>
</feature>
<feature type="compositionally biased region" description="Low complexity" evidence="3">
    <location>
        <begin position="571"/>
        <end position="587"/>
    </location>
</feature>
<feature type="compositionally biased region" description="Basic and acidic residues" evidence="3">
    <location>
        <begin position="528"/>
        <end position="537"/>
    </location>
</feature>
<dbReference type="GO" id="GO:0042302">
    <property type="term" value="F:structural constituent of cuticle"/>
    <property type="evidence" value="ECO:0007669"/>
    <property type="project" value="UniProtKB-UniRule"/>
</dbReference>
<protein>
    <submittedName>
        <fullName evidence="5">Uncharacterized protein</fullName>
    </submittedName>
</protein>
<dbReference type="Proteomes" id="UP000318571">
    <property type="component" value="Chromosome 4"/>
</dbReference>
<dbReference type="GO" id="GO:0031012">
    <property type="term" value="C:extracellular matrix"/>
    <property type="evidence" value="ECO:0007669"/>
    <property type="project" value="TreeGrafter"/>
</dbReference>
<feature type="compositionally biased region" description="Polar residues" evidence="3">
    <location>
        <begin position="313"/>
        <end position="331"/>
    </location>
</feature>
<feature type="compositionally biased region" description="Basic and acidic residues" evidence="3">
    <location>
        <begin position="551"/>
        <end position="561"/>
    </location>
</feature>
<comment type="caution">
    <text evidence="5">The sequence shown here is derived from an EMBL/GenBank/DDBJ whole genome shotgun (WGS) entry which is preliminary data.</text>
</comment>
<dbReference type="PROSITE" id="PS51155">
    <property type="entry name" value="CHIT_BIND_RR_2"/>
    <property type="match status" value="1"/>
</dbReference>
<evidence type="ECO:0000256" key="1">
    <source>
        <dbReference type="ARBA" id="ARBA00022460"/>
    </source>
</evidence>
<feature type="compositionally biased region" description="Polar residues" evidence="3">
    <location>
        <begin position="623"/>
        <end position="634"/>
    </location>
</feature>
<gene>
    <name evidence="5" type="ORF">TCAL_03107</name>
</gene>
<feature type="compositionally biased region" description="Acidic residues" evidence="3">
    <location>
        <begin position="835"/>
        <end position="870"/>
    </location>
</feature>
<reference evidence="5 6" key="1">
    <citation type="journal article" date="2018" name="Nat. Ecol. Evol.">
        <title>Genomic signatures of mitonuclear coevolution across populations of Tigriopus californicus.</title>
        <authorList>
            <person name="Barreto F.S."/>
            <person name="Watson E.T."/>
            <person name="Lima T.G."/>
            <person name="Willett C.S."/>
            <person name="Edmands S."/>
            <person name="Li W."/>
            <person name="Burton R.S."/>
        </authorList>
    </citation>
    <scope>NUCLEOTIDE SEQUENCE [LARGE SCALE GENOMIC DNA]</scope>
    <source>
        <strain evidence="5 6">San Diego</strain>
    </source>
</reference>
<dbReference type="InterPro" id="IPR000618">
    <property type="entry name" value="Insect_cuticle"/>
</dbReference>
<keyword evidence="6" id="KW-1185">Reference proteome</keyword>
<feature type="compositionally biased region" description="Polar residues" evidence="3">
    <location>
        <begin position="396"/>
        <end position="411"/>
    </location>
</feature>
<dbReference type="AlphaFoldDB" id="A0A553NQQ4"/>
<feature type="compositionally biased region" description="Polar residues" evidence="3">
    <location>
        <begin position="485"/>
        <end position="494"/>
    </location>
</feature>
<dbReference type="PANTHER" id="PTHR12236:SF79">
    <property type="entry name" value="CUTICULAR PROTEIN 50CB-RELATED"/>
    <property type="match status" value="1"/>
</dbReference>
<feature type="compositionally biased region" description="Basic residues" evidence="3">
    <location>
        <begin position="608"/>
        <end position="619"/>
    </location>
</feature>
<feature type="compositionally biased region" description="Low complexity" evidence="3">
    <location>
        <begin position="424"/>
        <end position="435"/>
    </location>
</feature>
<dbReference type="PROSITE" id="PS00233">
    <property type="entry name" value="CHIT_BIND_RR_1"/>
    <property type="match status" value="1"/>
</dbReference>
<dbReference type="PANTHER" id="PTHR12236">
    <property type="entry name" value="STRUCTURAL CONTITUENT OF CUTICLE"/>
    <property type="match status" value="1"/>
</dbReference>
<feature type="region of interest" description="Disordered" evidence="3">
    <location>
        <begin position="207"/>
        <end position="634"/>
    </location>
</feature>
<keyword evidence="1 2" id="KW-0193">Cuticle</keyword>
<feature type="compositionally biased region" description="Basic residues" evidence="3">
    <location>
        <begin position="160"/>
        <end position="184"/>
    </location>
</feature>
<evidence type="ECO:0000256" key="2">
    <source>
        <dbReference type="PROSITE-ProRule" id="PRU00497"/>
    </source>
</evidence>
<dbReference type="InterPro" id="IPR051217">
    <property type="entry name" value="Insect_Cuticle_Struc_Prot"/>
</dbReference>
<dbReference type="Pfam" id="PF00379">
    <property type="entry name" value="Chitin_bind_4"/>
    <property type="match status" value="1"/>
</dbReference>
<evidence type="ECO:0000256" key="4">
    <source>
        <dbReference type="SAM" id="SignalP"/>
    </source>
</evidence>
<proteinExistence type="predicted"/>
<dbReference type="InterPro" id="IPR031311">
    <property type="entry name" value="CHIT_BIND_RR_consensus"/>
</dbReference>
<feature type="compositionally biased region" description="Polar residues" evidence="3">
    <location>
        <begin position="806"/>
        <end position="819"/>
    </location>
</feature>
<dbReference type="STRING" id="6832.A0A553NQQ4"/>
<dbReference type="GO" id="GO:0005615">
    <property type="term" value="C:extracellular space"/>
    <property type="evidence" value="ECO:0007669"/>
    <property type="project" value="TreeGrafter"/>
</dbReference>
<organism evidence="5 6">
    <name type="scientific">Tigriopus californicus</name>
    <name type="common">Marine copepod</name>
    <dbReference type="NCBI Taxonomy" id="6832"/>
    <lineage>
        <taxon>Eukaryota</taxon>
        <taxon>Metazoa</taxon>
        <taxon>Ecdysozoa</taxon>
        <taxon>Arthropoda</taxon>
        <taxon>Crustacea</taxon>
        <taxon>Multicrustacea</taxon>
        <taxon>Hexanauplia</taxon>
        <taxon>Copepoda</taxon>
        <taxon>Harpacticoida</taxon>
        <taxon>Harpacticidae</taxon>
        <taxon>Tigriopus</taxon>
    </lineage>
</organism>
<evidence type="ECO:0000313" key="5">
    <source>
        <dbReference type="EMBL" id="TRY67754.1"/>
    </source>
</evidence>
<feature type="compositionally biased region" description="Basic and acidic residues" evidence="3">
    <location>
        <begin position="61"/>
        <end position="74"/>
    </location>
</feature>
<evidence type="ECO:0000313" key="6">
    <source>
        <dbReference type="Proteomes" id="UP000318571"/>
    </source>
</evidence>
<evidence type="ECO:0000256" key="3">
    <source>
        <dbReference type="SAM" id="MobiDB-lite"/>
    </source>
</evidence>
<feature type="compositionally biased region" description="Polar residues" evidence="3">
    <location>
        <begin position="126"/>
        <end position="135"/>
    </location>
</feature>
<feature type="region of interest" description="Disordered" evidence="3">
    <location>
        <begin position="747"/>
        <end position="787"/>
    </location>
</feature>